<sequence>MALGGAVVLALTGCVAPPAGTDGDLVDDWATISAPAAFTPEAGTCHAHVARVGYLGAYDPVPCERPHRVETLHVGTLTGAAAKERTPPSPGSAGMRTAHATCDREATRALGADWRSGRVGLSVVFPSPAAWTGGARWFRCDGAEIRSMDDPSVVTRTAGLGRSLAGSSPLRHTCFNPSLKDDRVTRMTPVSCTRPHHAEFVGVWVAPDTSYAAFTKDDRRVRDGCLALIATYTKVPRGEVRFRTGSIWYHPLAAEWRDGNRGVQCFLWVSDRDLTRSMKGAGRSGLPMG</sequence>
<dbReference type="InterPro" id="IPR026004">
    <property type="entry name" value="Septum_form"/>
</dbReference>
<comment type="caution">
    <text evidence="2">The sequence shown here is derived from an EMBL/GenBank/DDBJ whole genome shotgun (WGS) entry which is preliminary data.</text>
</comment>
<keyword evidence="3" id="KW-1185">Reference proteome</keyword>
<protein>
    <submittedName>
        <fullName evidence="2">Septum formation family protein</fullName>
    </submittedName>
</protein>
<feature type="domain" description="Septum formation-related" evidence="1">
    <location>
        <begin position="42"/>
        <end position="265"/>
    </location>
</feature>
<dbReference type="EMBL" id="JAATEO010000030">
    <property type="protein sequence ID" value="NJP34851.1"/>
    <property type="molecule type" value="Genomic_DNA"/>
</dbReference>
<evidence type="ECO:0000313" key="2">
    <source>
        <dbReference type="EMBL" id="NJP34851.1"/>
    </source>
</evidence>
<organism evidence="2 3">
    <name type="scientific">Micromonospora thermarum</name>
    <dbReference type="NCBI Taxonomy" id="2720024"/>
    <lineage>
        <taxon>Bacteria</taxon>
        <taxon>Bacillati</taxon>
        <taxon>Actinomycetota</taxon>
        <taxon>Actinomycetes</taxon>
        <taxon>Micromonosporales</taxon>
        <taxon>Micromonosporaceae</taxon>
        <taxon>Micromonospora</taxon>
    </lineage>
</organism>
<proteinExistence type="predicted"/>
<gene>
    <name evidence="2" type="ORF">HCJ94_23430</name>
</gene>
<dbReference type="Proteomes" id="UP000783871">
    <property type="component" value="Unassembled WGS sequence"/>
</dbReference>
<name>A0ABX0ZFM5_9ACTN</name>
<reference evidence="2 3" key="1">
    <citation type="submission" date="2020-03" db="EMBL/GenBank/DDBJ databases">
        <title>WGS of actinomycetes isolated from Thailand.</title>
        <authorList>
            <person name="Thawai C."/>
        </authorList>
    </citation>
    <scope>NUCLEOTIDE SEQUENCE [LARGE SCALE GENOMIC DNA]</scope>
    <source>
        <strain evidence="2 3">HSS6-12</strain>
    </source>
</reference>
<dbReference type="Pfam" id="PF13845">
    <property type="entry name" value="Septum_form"/>
    <property type="match status" value="1"/>
</dbReference>
<accession>A0ABX0ZFM5</accession>
<evidence type="ECO:0000313" key="3">
    <source>
        <dbReference type="Proteomes" id="UP000783871"/>
    </source>
</evidence>
<evidence type="ECO:0000259" key="1">
    <source>
        <dbReference type="Pfam" id="PF13845"/>
    </source>
</evidence>